<dbReference type="PANTHER" id="PTHR30055:SF187">
    <property type="entry name" value="TRANSCRIPTIONAL REGULATORY PROTEIN"/>
    <property type="match status" value="1"/>
</dbReference>
<dbReference type="PROSITE" id="PS50977">
    <property type="entry name" value="HTH_TETR_2"/>
    <property type="match status" value="1"/>
</dbReference>
<evidence type="ECO:0000313" key="5">
    <source>
        <dbReference type="Proteomes" id="UP000186040"/>
    </source>
</evidence>
<dbReference type="InterPro" id="IPR001647">
    <property type="entry name" value="HTH_TetR"/>
</dbReference>
<evidence type="ECO:0000313" key="4">
    <source>
        <dbReference type="EMBL" id="OLR94327.1"/>
    </source>
</evidence>
<keyword evidence="5" id="KW-1185">Reference proteome</keyword>
<dbReference type="Pfam" id="PF00440">
    <property type="entry name" value="TetR_N"/>
    <property type="match status" value="1"/>
</dbReference>
<keyword evidence="1 2" id="KW-0238">DNA-binding</keyword>
<dbReference type="InterPro" id="IPR050109">
    <property type="entry name" value="HTH-type_TetR-like_transc_reg"/>
</dbReference>
<reference evidence="4 5" key="1">
    <citation type="submission" date="2016-10" db="EMBL/GenBank/DDBJ databases">
        <title>The Draft Genome Sequence of Actinokineospora bangkokensis 44EHWT reveals the biosynthetic pathway of antifungal compounds Thailandins with unusual extender unit butylmalonyl-CoA.</title>
        <authorList>
            <person name="Greule A."/>
            <person name="Intra B."/>
            <person name="Flemming S."/>
            <person name="Rommel M.G."/>
            <person name="Panbangred W."/>
            <person name="Bechthold A."/>
        </authorList>
    </citation>
    <scope>NUCLEOTIDE SEQUENCE [LARGE SCALE GENOMIC DNA]</scope>
    <source>
        <strain evidence="4 5">44EHW</strain>
    </source>
</reference>
<feature type="DNA-binding region" description="H-T-H motif" evidence="2">
    <location>
        <begin position="29"/>
        <end position="48"/>
    </location>
</feature>
<feature type="domain" description="HTH tetR-type" evidence="3">
    <location>
        <begin position="6"/>
        <end position="66"/>
    </location>
</feature>
<evidence type="ECO:0000256" key="1">
    <source>
        <dbReference type="ARBA" id="ARBA00023125"/>
    </source>
</evidence>
<proteinExistence type="predicted"/>
<gene>
    <name evidence="4" type="ORF">BJP25_11195</name>
</gene>
<dbReference type="Proteomes" id="UP000186040">
    <property type="component" value="Unassembled WGS sequence"/>
</dbReference>
<dbReference type="PANTHER" id="PTHR30055">
    <property type="entry name" value="HTH-TYPE TRANSCRIPTIONAL REGULATOR RUTR"/>
    <property type="match status" value="1"/>
</dbReference>
<dbReference type="GO" id="GO:0003700">
    <property type="term" value="F:DNA-binding transcription factor activity"/>
    <property type="evidence" value="ECO:0007669"/>
    <property type="project" value="TreeGrafter"/>
</dbReference>
<dbReference type="EMBL" id="MKQR01000007">
    <property type="protein sequence ID" value="OLR94327.1"/>
    <property type="molecule type" value="Genomic_DNA"/>
</dbReference>
<evidence type="ECO:0000259" key="3">
    <source>
        <dbReference type="PROSITE" id="PS50977"/>
    </source>
</evidence>
<comment type="caution">
    <text evidence="4">The sequence shown here is derived from an EMBL/GenBank/DDBJ whole genome shotgun (WGS) entry which is preliminary data.</text>
</comment>
<dbReference type="SUPFAM" id="SSF46689">
    <property type="entry name" value="Homeodomain-like"/>
    <property type="match status" value="1"/>
</dbReference>
<sequence length="203" mass="21027">MLGFDGTQAGRVLAAVFDAVADKGYAATTVADVVAGAAVSKRTFYQHHDDKEGCFAAACGAAATDLARTLRAAVAPIAPHDWHARVHTAWQVLLDALATHPTAAWCLFVEAPSAGAATTAGLLAAHESAAGSLARLHERARLRHPGMRRPSPDAFGLHVGGAVELVRRTLLRAGAPALPGLLPSVVENALVLFEPAPAVRRTA</sequence>
<dbReference type="GO" id="GO:0000976">
    <property type="term" value="F:transcription cis-regulatory region binding"/>
    <property type="evidence" value="ECO:0007669"/>
    <property type="project" value="TreeGrafter"/>
</dbReference>
<protein>
    <recommendedName>
        <fullName evidence="3">HTH tetR-type domain-containing protein</fullName>
    </recommendedName>
</protein>
<evidence type="ECO:0000256" key="2">
    <source>
        <dbReference type="PROSITE-ProRule" id="PRU00335"/>
    </source>
</evidence>
<dbReference type="Gene3D" id="1.10.357.10">
    <property type="entry name" value="Tetracycline Repressor, domain 2"/>
    <property type="match status" value="1"/>
</dbReference>
<dbReference type="RefSeq" id="WP_075973710.1">
    <property type="nucleotide sequence ID" value="NZ_MKQR01000007.1"/>
</dbReference>
<name>A0A1Q9LQK3_9PSEU</name>
<dbReference type="AlphaFoldDB" id="A0A1Q9LQK3"/>
<dbReference type="STRING" id="1193682.BJP25_11195"/>
<accession>A0A1Q9LQK3</accession>
<dbReference type="OrthoDB" id="5242485at2"/>
<dbReference type="InterPro" id="IPR009057">
    <property type="entry name" value="Homeodomain-like_sf"/>
</dbReference>
<organism evidence="4 5">
    <name type="scientific">Actinokineospora bangkokensis</name>
    <dbReference type="NCBI Taxonomy" id="1193682"/>
    <lineage>
        <taxon>Bacteria</taxon>
        <taxon>Bacillati</taxon>
        <taxon>Actinomycetota</taxon>
        <taxon>Actinomycetes</taxon>
        <taxon>Pseudonocardiales</taxon>
        <taxon>Pseudonocardiaceae</taxon>
        <taxon>Actinokineospora</taxon>
    </lineage>
</organism>